<name>A0AAW0KRB7_QUESU</name>
<reference evidence="2 3" key="1">
    <citation type="journal article" date="2018" name="Sci. Data">
        <title>The draft genome sequence of cork oak.</title>
        <authorList>
            <person name="Ramos A.M."/>
            <person name="Usie A."/>
            <person name="Barbosa P."/>
            <person name="Barros P.M."/>
            <person name="Capote T."/>
            <person name="Chaves I."/>
            <person name="Simoes F."/>
            <person name="Abreu I."/>
            <person name="Carrasquinho I."/>
            <person name="Faro C."/>
            <person name="Guimaraes J.B."/>
            <person name="Mendonca D."/>
            <person name="Nobrega F."/>
            <person name="Rodrigues L."/>
            <person name="Saibo N.J.M."/>
            <person name="Varela M.C."/>
            <person name="Egas C."/>
            <person name="Matos J."/>
            <person name="Miguel C.M."/>
            <person name="Oliveira M.M."/>
            <person name="Ricardo C.P."/>
            <person name="Goncalves S."/>
        </authorList>
    </citation>
    <scope>NUCLEOTIDE SEQUENCE [LARGE SCALE GENOMIC DNA]</scope>
    <source>
        <strain evidence="3">cv. HL8</strain>
    </source>
</reference>
<sequence>MDSHYLAFLENRKRAGTASLENLHRRDFVEEGRTSILLTIAKDRTFEELKNINLCGCKVITKLPSLLCAPNLKNLDMSGCENLIEIDKSVGDLDKLETWNLRNCSKLKILPSGPNRNKLQLLEEIDIPTANSFDGFSRYRFLSLTQLWLHSWDGDITELDFQYFPLLSYLTICDSTIISIPQSISGFARLESIHIENCKRLREIPTLPQSVREVFVKECPSVDPQSFSRLLIQFGEILGILRNRFHEGARSNISMDPFHDSESESEDEYKIYGVLRLPVTEIPKDLKFSHQTFGNSVSFWVGKNFSKAVICIALGTLEAHMSSDYSVNISINGCVQQCLYKGWSEEKLWLFPIYLGQLDKLSEQNHIIVEGEYWIENPNEGSSIFELEYGTDLIKWIGVNVECSCYPKNSDVPCLPRPCAMNECGAAVTMDNTYVQVIKHFPTT</sequence>
<dbReference type="GO" id="GO:0006952">
    <property type="term" value="P:defense response"/>
    <property type="evidence" value="ECO:0007669"/>
    <property type="project" value="UniProtKB-KW"/>
</dbReference>
<gene>
    <name evidence="2" type="primary">RLM1B_1</name>
    <name evidence="2" type="ORF">CFP56_015555</name>
</gene>
<dbReference type="PANTHER" id="PTHR36766:SF64">
    <property type="entry name" value="OS12G0206100 PROTEIN"/>
    <property type="match status" value="1"/>
</dbReference>
<dbReference type="Gene3D" id="3.80.10.10">
    <property type="entry name" value="Ribonuclease Inhibitor"/>
    <property type="match status" value="1"/>
</dbReference>
<keyword evidence="1" id="KW-0611">Plant defense</keyword>
<dbReference type="EMBL" id="PKMF04000243">
    <property type="protein sequence ID" value="KAK7841320.1"/>
    <property type="molecule type" value="Genomic_DNA"/>
</dbReference>
<dbReference type="AlphaFoldDB" id="A0AAW0KRB7"/>
<evidence type="ECO:0000313" key="3">
    <source>
        <dbReference type="Proteomes" id="UP000237347"/>
    </source>
</evidence>
<dbReference type="Proteomes" id="UP000237347">
    <property type="component" value="Unassembled WGS sequence"/>
</dbReference>
<dbReference type="PANTHER" id="PTHR36766">
    <property type="entry name" value="PLANT BROAD-SPECTRUM MILDEW RESISTANCE PROTEIN RPW8"/>
    <property type="match status" value="1"/>
</dbReference>
<proteinExistence type="predicted"/>
<accession>A0AAW0KRB7</accession>
<keyword evidence="3" id="KW-1185">Reference proteome</keyword>
<evidence type="ECO:0000256" key="1">
    <source>
        <dbReference type="ARBA" id="ARBA00022821"/>
    </source>
</evidence>
<dbReference type="SUPFAM" id="SSF52058">
    <property type="entry name" value="L domain-like"/>
    <property type="match status" value="1"/>
</dbReference>
<comment type="caution">
    <text evidence="2">The sequence shown here is derived from an EMBL/GenBank/DDBJ whole genome shotgun (WGS) entry which is preliminary data.</text>
</comment>
<protein>
    <submittedName>
        <fullName evidence="2">Disease resistance protein rml1b</fullName>
    </submittedName>
</protein>
<dbReference type="InterPro" id="IPR032675">
    <property type="entry name" value="LRR_dom_sf"/>
</dbReference>
<evidence type="ECO:0000313" key="2">
    <source>
        <dbReference type="EMBL" id="KAK7841320.1"/>
    </source>
</evidence>
<organism evidence="2 3">
    <name type="scientific">Quercus suber</name>
    <name type="common">Cork oak</name>
    <dbReference type="NCBI Taxonomy" id="58331"/>
    <lineage>
        <taxon>Eukaryota</taxon>
        <taxon>Viridiplantae</taxon>
        <taxon>Streptophyta</taxon>
        <taxon>Embryophyta</taxon>
        <taxon>Tracheophyta</taxon>
        <taxon>Spermatophyta</taxon>
        <taxon>Magnoliopsida</taxon>
        <taxon>eudicotyledons</taxon>
        <taxon>Gunneridae</taxon>
        <taxon>Pentapetalae</taxon>
        <taxon>rosids</taxon>
        <taxon>fabids</taxon>
        <taxon>Fagales</taxon>
        <taxon>Fagaceae</taxon>
        <taxon>Quercus</taxon>
    </lineage>
</organism>